<feature type="binding site" evidence="6">
    <location>
        <position position="167"/>
    </location>
    <ligand>
        <name>substrate</name>
    </ligand>
</feature>
<dbReference type="Pfam" id="PF00710">
    <property type="entry name" value="Asparaginase"/>
    <property type="match status" value="1"/>
</dbReference>
<dbReference type="InterPro" id="IPR006034">
    <property type="entry name" value="Asparaginase/glutaminase-like"/>
</dbReference>
<evidence type="ECO:0000256" key="8">
    <source>
        <dbReference type="SAM" id="Phobius"/>
    </source>
</evidence>
<dbReference type="InterPro" id="IPR040919">
    <property type="entry name" value="Asparaginase_C"/>
</dbReference>
<evidence type="ECO:0000256" key="4">
    <source>
        <dbReference type="ARBA" id="ARBA00049366"/>
    </source>
</evidence>
<evidence type="ECO:0000313" key="11">
    <source>
        <dbReference type="EMBL" id="KAK5116902.1"/>
    </source>
</evidence>
<feature type="domain" description="L-asparaginase N-terminal" evidence="9">
    <location>
        <begin position="112"/>
        <end position="300"/>
    </location>
</feature>
<sequence>MSGRGADSSHISNISLRAAQHMLSIDTAASAHRVPVTAQTKKPPRPTYSEIGTGLIISGAFVAAILGFIIPYWNTGARLSPLDSTVYLQHTTPIIPSGGDHSRHGHNTSLPNITIFATGGTIPGQSISPTNNGNYDLTASAQDLLAAMPEIKTYANIQTRQLSQVLSTDLTQQTLLTLQRAVAAELAKQEVTGVVITHGTDTLEETCFHLELTINTSKPIVCAAATRPATALSADGAANLLQSVVLATAANGRDRGVMIIVNDKISSAFFAAKNPASHANTFYNAEVGTIGYFLDHRPYFYFTPSRAVGAPYLDISSARSLPQVEILYSHPEQNPGLVEAAVQLGAKGIVFAANGDGSVPVGVLKAAEVVQRKGVVVVVTYKVPNGCAVPSGIAIASAHLNPVKARILLRVALARGMDHGRICALFDRLRPDPWTVC</sequence>
<dbReference type="PANTHER" id="PTHR11707">
    <property type="entry name" value="L-ASPARAGINASE"/>
    <property type="match status" value="1"/>
</dbReference>
<comment type="catalytic activity">
    <reaction evidence="4">
        <text>L-asparagine + H2O = L-aspartate + NH4(+)</text>
        <dbReference type="Rhea" id="RHEA:21016"/>
        <dbReference type="ChEBI" id="CHEBI:15377"/>
        <dbReference type="ChEBI" id="CHEBI:28938"/>
        <dbReference type="ChEBI" id="CHEBI:29991"/>
        <dbReference type="ChEBI" id="CHEBI:58048"/>
        <dbReference type="EC" id="3.5.1.1"/>
    </reaction>
</comment>
<evidence type="ECO:0000259" key="9">
    <source>
        <dbReference type="Pfam" id="PF00710"/>
    </source>
</evidence>
<keyword evidence="8" id="KW-1133">Transmembrane helix</keyword>
<dbReference type="AlphaFoldDB" id="A0AAN7THL8"/>
<dbReference type="Gene3D" id="3.40.50.40">
    <property type="match status" value="1"/>
</dbReference>
<feature type="binding site" evidence="6">
    <location>
        <begin position="200"/>
        <end position="201"/>
    </location>
    <ligand>
        <name>substrate</name>
    </ligand>
</feature>
<organism evidence="11 12">
    <name type="scientific">Meristemomyces frigidus</name>
    <dbReference type="NCBI Taxonomy" id="1508187"/>
    <lineage>
        <taxon>Eukaryota</taxon>
        <taxon>Fungi</taxon>
        <taxon>Dikarya</taxon>
        <taxon>Ascomycota</taxon>
        <taxon>Pezizomycotina</taxon>
        <taxon>Dothideomycetes</taxon>
        <taxon>Dothideomycetidae</taxon>
        <taxon>Mycosphaerellales</taxon>
        <taxon>Teratosphaeriaceae</taxon>
        <taxon>Meristemomyces</taxon>
    </lineage>
</organism>
<evidence type="ECO:0000259" key="10">
    <source>
        <dbReference type="Pfam" id="PF17763"/>
    </source>
</evidence>
<accession>A0AAN7THL8</accession>
<evidence type="ECO:0000256" key="3">
    <source>
        <dbReference type="ARBA" id="ARBA00022801"/>
    </source>
</evidence>
<gene>
    <name evidence="11" type="ORF">LTR62_006623</name>
</gene>
<keyword evidence="3" id="KW-0378">Hydrolase</keyword>
<dbReference type="InterPro" id="IPR027474">
    <property type="entry name" value="L-asparaginase_N"/>
</dbReference>
<dbReference type="PROSITE" id="PS51732">
    <property type="entry name" value="ASN_GLN_ASE_3"/>
    <property type="match status" value="1"/>
</dbReference>
<dbReference type="SUPFAM" id="SSF53774">
    <property type="entry name" value="Glutaminase/Asparaginase"/>
    <property type="match status" value="1"/>
</dbReference>
<dbReference type="GO" id="GO:0004067">
    <property type="term" value="F:asparaginase activity"/>
    <property type="evidence" value="ECO:0007669"/>
    <property type="project" value="UniProtKB-UniRule"/>
</dbReference>
<dbReference type="InterPro" id="IPR036152">
    <property type="entry name" value="Asp/glu_Ase-like_sf"/>
</dbReference>
<evidence type="ECO:0000256" key="7">
    <source>
        <dbReference type="PROSITE-ProRule" id="PRU10100"/>
    </source>
</evidence>
<dbReference type="InterPro" id="IPR037152">
    <property type="entry name" value="L-asparaginase_N_sf"/>
</dbReference>
<dbReference type="Pfam" id="PF17763">
    <property type="entry name" value="Asparaginase_C"/>
    <property type="match status" value="1"/>
</dbReference>
<dbReference type="PIRSF" id="PIRSF001220">
    <property type="entry name" value="L-ASNase_gatD"/>
    <property type="match status" value="1"/>
</dbReference>
<dbReference type="InterPro" id="IPR027473">
    <property type="entry name" value="L-asparaginase_C"/>
</dbReference>
<keyword evidence="8" id="KW-0472">Membrane</keyword>
<dbReference type="GO" id="GO:0006530">
    <property type="term" value="P:L-asparagine catabolic process"/>
    <property type="evidence" value="ECO:0007669"/>
    <property type="project" value="UniProtKB-ARBA"/>
</dbReference>
<dbReference type="InterPro" id="IPR027475">
    <property type="entry name" value="Asparaginase/glutaminase_AS2"/>
</dbReference>
<feature type="active site" evidence="7">
    <location>
        <position position="200"/>
    </location>
</feature>
<name>A0AAN7THL8_9PEZI</name>
<evidence type="ECO:0000256" key="2">
    <source>
        <dbReference type="ARBA" id="ARBA00012920"/>
    </source>
</evidence>
<dbReference type="PANTHER" id="PTHR11707:SF28">
    <property type="entry name" value="60 KDA LYSOPHOSPHOLIPASE"/>
    <property type="match status" value="1"/>
</dbReference>
<keyword evidence="8" id="KW-0812">Transmembrane</keyword>
<dbReference type="PROSITE" id="PS00917">
    <property type="entry name" value="ASN_GLN_ASE_2"/>
    <property type="match status" value="1"/>
</dbReference>
<evidence type="ECO:0000256" key="5">
    <source>
        <dbReference type="PIRSR" id="PIRSR001220-1"/>
    </source>
</evidence>
<evidence type="ECO:0000256" key="1">
    <source>
        <dbReference type="ARBA" id="ARBA00010518"/>
    </source>
</evidence>
<comment type="caution">
    <text evidence="11">The sequence shown here is derived from an EMBL/GenBank/DDBJ whole genome shotgun (WGS) entry which is preliminary data.</text>
</comment>
<dbReference type="EC" id="3.5.1.1" evidence="2"/>
<dbReference type="Gene3D" id="3.40.50.1170">
    <property type="entry name" value="L-asparaginase, N-terminal domain"/>
    <property type="match status" value="1"/>
</dbReference>
<dbReference type="SMART" id="SM00870">
    <property type="entry name" value="Asparaginase"/>
    <property type="match status" value="1"/>
</dbReference>
<dbReference type="InterPro" id="IPR004550">
    <property type="entry name" value="AsnASE_II"/>
</dbReference>
<reference evidence="11" key="1">
    <citation type="submission" date="2023-08" db="EMBL/GenBank/DDBJ databases">
        <title>Black Yeasts Isolated from many extreme environments.</title>
        <authorList>
            <person name="Coleine C."/>
            <person name="Stajich J.E."/>
            <person name="Selbmann L."/>
        </authorList>
    </citation>
    <scope>NUCLEOTIDE SEQUENCE</scope>
    <source>
        <strain evidence="11">CCFEE 5401</strain>
    </source>
</reference>
<dbReference type="PRINTS" id="PR00139">
    <property type="entry name" value="ASNGLNASE"/>
</dbReference>
<feature type="domain" description="Asparaginase/glutaminase C-terminal" evidence="10">
    <location>
        <begin position="323"/>
        <end position="426"/>
    </location>
</feature>
<feature type="active site" description="O-isoaspartyl threonine intermediate" evidence="5">
    <location>
        <position position="121"/>
    </location>
</feature>
<dbReference type="PIRSF" id="PIRSF500176">
    <property type="entry name" value="L_ASNase"/>
    <property type="match status" value="1"/>
</dbReference>
<protein>
    <recommendedName>
        <fullName evidence="2">asparaginase</fullName>
        <ecNumber evidence="2">3.5.1.1</ecNumber>
    </recommendedName>
</protein>
<dbReference type="FunFam" id="3.40.50.1170:FF:000001">
    <property type="entry name" value="L-asparaginase 2"/>
    <property type="match status" value="1"/>
</dbReference>
<evidence type="ECO:0000256" key="6">
    <source>
        <dbReference type="PIRSR" id="PIRSR001220-2"/>
    </source>
</evidence>
<dbReference type="EMBL" id="JAVRRL010000006">
    <property type="protein sequence ID" value="KAK5116902.1"/>
    <property type="molecule type" value="Genomic_DNA"/>
</dbReference>
<comment type="similarity">
    <text evidence="1">Belongs to the asparaginase 1 family.</text>
</comment>
<feature type="transmembrane region" description="Helical" evidence="8">
    <location>
        <begin position="51"/>
        <end position="73"/>
    </location>
</feature>
<dbReference type="Proteomes" id="UP001310890">
    <property type="component" value="Unassembled WGS sequence"/>
</dbReference>
<proteinExistence type="inferred from homology"/>
<dbReference type="CDD" id="cd08964">
    <property type="entry name" value="L-asparaginase_II"/>
    <property type="match status" value="1"/>
</dbReference>
<evidence type="ECO:0000313" key="12">
    <source>
        <dbReference type="Proteomes" id="UP001310890"/>
    </source>
</evidence>